<feature type="transmembrane region" description="Helical" evidence="1">
    <location>
        <begin position="23"/>
        <end position="43"/>
    </location>
</feature>
<keyword evidence="1" id="KW-0812">Transmembrane</keyword>
<feature type="transmembrane region" description="Helical" evidence="1">
    <location>
        <begin position="296"/>
        <end position="318"/>
    </location>
</feature>
<dbReference type="InterPro" id="IPR052728">
    <property type="entry name" value="O2_lipid_transport_reg"/>
</dbReference>
<evidence type="ECO:0000256" key="1">
    <source>
        <dbReference type="SAM" id="Phobius"/>
    </source>
</evidence>
<organism evidence="2">
    <name type="scientific">Zooxanthella nutricula</name>
    <dbReference type="NCBI Taxonomy" id="1333877"/>
    <lineage>
        <taxon>Eukaryota</taxon>
        <taxon>Sar</taxon>
        <taxon>Alveolata</taxon>
        <taxon>Dinophyceae</taxon>
        <taxon>Peridiniales</taxon>
        <taxon>Peridiniales incertae sedis</taxon>
        <taxon>Zooxanthella</taxon>
    </lineage>
</organism>
<name>A0A7S2K861_9DINO</name>
<protein>
    <submittedName>
        <fullName evidence="2">Uncharacterized protein</fullName>
    </submittedName>
</protein>
<accession>A0A7S2K861</accession>
<dbReference type="PANTHER" id="PTHR11161">
    <property type="entry name" value="O-ACYLTRANSFERASE"/>
    <property type="match status" value="1"/>
</dbReference>
<dbReference type="EMBL" id="HBGW01043597">
    <property type="protein sequence ID" value="CAD9569120.1"/>
    <property type="molecule type" value="Transcribed_RNA"/>
</dbReference>
<proteinExistence type="predicted"/>
<keyword evidence="1" id="KW-1133">Transmembrane helix</keyword>
<feature type="transmembrane region" description="Helical" evidence="1">
    <location>
        <begin position="264"/>
        <end position="284"/>
    </location>
</feature>
<gene>
    <name evidence="2" type="ORF">BRAN1462_LOCUS27641</name>
</gene>
<dbReference type="AlphaFoldDB" id="A0A7S2K861"/>
<evidence type="ECO:0000313" key="2">
    <source>
        <dbReference type="EMBL" id="CAD9569120.1"/>
    </source>
</evidence>
<dbReference type="PANTHER" id="PTHR11161:SF0">
    <property type="entry name" value="O-ACYLTRANSFERASE LIKE PROTEIN"/>
    <property type="match status" value="1"/>
</dbReference>
<reference evidence="2" key="1">
    <citation type="submission" date="2021-01" db="EMBL/GenBank/DDBJ databases">
        <authorList>
            <person name="Corre E."/>
            <person name="Pelletier E."/>
            <person name="Niang G."/>
            <person name="Scheremetjew M."/>
            <person name="Finn R."/>
            <person name="Kale V."/>
            <person name="Holt S."/>
            <person name="Cochrane G."/>
            <person name="Meng A."/>
            <person name="Brown T."/>
            <person name="Cohen L."/>
        </authorList>
    </citation>
    <scope>NUCLEOTIDE SEQUENCE</scope>
    <source>
        <strain evidence="2">RCC3387</strain>
    </source>
</reference>
<keyword evidence="1" id="KW-0472">Membrane</keyword>
<sequence>MVMHKNYHEGLHGWFDVTSTPTWSNFVDMHMSAVLILIFAAAARSGHGARRASRALVVGLLLACGARLATWLRDPACHRFSCIDHPSSYLLSAGEPLATELVTHWGMPRLQERPCACATQTGCDATGPDAFRRIASVYAPTHARAAPFFVGALLACSYVGAYKDLPSARAAEVLGSAGRRRAWVRRGRVLLALLWAAERHGFLLLARLPGPLAAGLPEAFVEVFGGLVDCAAWACILFAALAPEAHPAHSRILARMLRWPCLRGLSKLTFGVYCLHWPVLFDFLRFAPRDMLPSNAITLFLVTFAIVLTLSFALAWIVHHCIEVPCARLARKVAGKAPPANGLKAA</sequence>